<protein>
    <submittedName>
        <fullName evidence="2">Uncharacterized protein</fullName>
    </submittedName>
</protein>
<dbReference type="PANTHER" id="PTHR33667:SF7">
    <property type="entry name" value="RIKEN CDNA 1810020O05 GENE"/>
    <property type="match status" value="1"/>
</dbReference>
<evidence type="ECO:0000256" key="1">
    <source>
        <dbReference type="SAM" id="MobiDB-lite"/>
    </source>
</evidence>
<feature type="region of interest" description="Disordered" evidence="1">
    <location>
        <begin position="1"/>
        <end position="94"/>
    </location>
</feature>
<evidence type="ECO:0000313" key="2">
    <source>
        <dbReference type="EMBL" id="CAD8286103.1"/>
    </source>
</evidence>
<feature type="compositionally biased region" description="Gly residues" evidence="1">
    <location>
        <begin position="652"/>
        <end position="663"/>
    </location>
</feature>
<gene>
    <name evidence="2" type="ORF">CEUR00632_LOCUS6141</name>
</gene>
<feature type="compositionally biased region" description="Polar residues" evidence="1">
    <location>
        <begin position="566"/>
        <end position="576"/>
    </location>
</feature>
<feature type="compositionally biased region" description="Basic residues" evidence="1">
    <location>
        <begin position="943"/>
        <end position="965"/>
    </location>
</feature>
<reference evidence="2" key="1">
    <citation type="submission" date="2021-01" db="EMBL/GenBank/DDBJ databases">
        <authorList>
            <person name="Corre E."/>
            <person name="Pelletier E."/>
            <person name="Niang G."/>
            <person name="Scheremetjew M."/>
            <person name="Finn R."/>
            <person name="Kale V."/>
            <person name="Holt S."/>
            <person name="Cochrane G."/>
            <person name="Meng A."/>
            <person name="Brown T."/>
            <person name="Cohen L."/>
        </authorList>
    </citation>
    <scope>NUCLEOTIDE SEQUENCE</scope>
    <source>
        <strain evidence="2">CCMP219</strain>
    </source>
</reference>
<feature type="compositionally biased region" description="Low complexity" evidence="1">
    <location>
        <begin position="579"/>
        <end position="593"/>
    </location>
</feature>
<feature type="compositionally biased region" description="Polar residues" evidence="1">
    <location>
        <begin position="84"/>
        <end position="94"/>
    </location>
</feature>
<feature type="compositionally biased region" description="Polar residues" evidence="1">
    <location>
        <begin position="1264"/>
        <end position="1276"/>
    </location>
</feature>
<organism evidence="2">
    <name type="scientific">Chlamydomonas euryale</name>
    <dbReference type="NCBI Taxonomy" id="1486919"/>
    <lineage>
        <taxon>Eukaryota</taxon>
        <taxon>Viridiplantae</taxon>
        <taxon>Chlorophyta</taxon>
        <taxon>core chlorophytes</taxon>
        <taxon>Chlorophyceae</taxon>
        <taxon>CS clade</taxon>
        <taxon>Chlamydomonadales</taxon>
        <taxon>Chlamydomonadaceae</taxon>
        <taxon>Chlamydomonas</taxon>
    </lineage>
</organism>
<dbReference type="PANTHER" id="PTHR33667">
    <property type="entry name" value="SI:DKEY-57N24.6"/>
    <property type="match status" value="1"/>
</dbReference>
<feature type="region of interest" description="Disordered" evidence="1">
    <location>
        <begin position="173"/>
        <end position="202"/>
    </location>
</feature>
<name>A0A7R9V623_9CHLO</name>
<proteinExistence type="predicted"/>
<accession>A0A7R9V623</accession>
<feature type="compositionally biased region" description="Polar residues" evidence="1">
    <location>
        <begin position="57"/>
        <end position="73"/>
    </location>
</feature>
<dbReference type="EMBL" id="HBEC01013336">
    <property type="protein sequence ID" value="CAD8286103.1"/>
    <property type="molecule type" value="Transcribed_RNA"/>
</dbReference>
<sequence>MAPKKPPKVTEPEAVDVGPPLQQDIHFVLKLAARVREPPPSPAEEEGQQHRDVAAHASSSVQEPGSNAATTGTAADGVPGTAGASPQYTDPSSMELTANFTPWVGEAMAPAPVKFPNQAGAGGATALEGVQRVFSIEQHFKLPVDEAFVRVMASGQGVLALAVRLGAPLVPELANKSKPKPKPKGKGATAEEAPPTPPPVSFTGTFALDCSGMLVGDTSASGSWPSKRTPMPGNLGVMFESVEISLQALSILAPEEPIDAAGGKGGKGKPAKAPAKGSPEEDLSTLPGEPVAILTEELKHRLNPIVITPLKAKGMPDAPATRHLLDSRCHPVKLRVAWPPNTVPREQTGFVGPWKLGADTDPEADPVCSKVHVRDITFGEADVLLAADYSLEDMLRWCKEDPLVIEVHDRDAIPEPPAFPIAVDAGDSTADDVDEEDEDGFVCGVACLPLLDLAKGYTCVRCRPNVLPLTTVRGAASLDWNKRPGNYCQVNSTLKVIVRTAVPLSATRGPAPAEKLWARATFVFDYRDSDLFHTLEDTVRRHNAWRLGLAAPADPPPQSADPLLSTGSDPGSTDRAQTGLGRAAGLSASGAAPSPGPGSPGRGSPGPFSTGAVSTGMESLKSARGRTKGAADGPLTQRQATHVSRTSSRSRSGGGNAGGGTGGRRVSPERPEALSTTRAARTPRTERSPSRAVVSTKGGKSLRFDNPDSDNNDEDEEELPSLADMQLRQALEEIERINLDMQILAGLSTCKLTDAQAADTSLDLLTGFHLADAKERMVVVEGAAGGAGMAAVWAISQWAQSEPPYEATWRRRSVVYNRSICYSTRMWQQLGVDLYIVKLRAPLPKLLAEAGSYATGKVRVDCMQGLRRLGQLRSVQWGRLAADLTMYPSPHMIRLVDKKFGGELTKADVLGVEVDEYNSDEEDGGEMHLNGHDADAASFRSSRSSRSHRSRRSAKSRRTNPKRSRPPLVSLEMSNEAYLSFREEARQRRLATNFLSRNMEHVLQLEAAGESIRSAWREWNPQREAARALEAAVKSGAMTLQETIDARTQAENNFEPLPGSIPPEDSLRRGWYPHGSTFKWPAPRDPGTFNQVHNKPTQYRVEQLTEPWVEGEQFSPLALRGHDPSLQLFDVNVKNAAGTFEHDTNFFKTVFTSGAGRAKEEADIKAAEKAAWAAKVVGKTPVMHVTIPSRGDLPAQTDRVKHLLVDPPAKKGFKLAHVPPAPYSMYKGDPYVSAHAATITRDARFDPAASMGASDFVHVVAKNKSQTTRKGQSQAYTAALHDPYYPKED</sequence>
<feature type="compositionally biased region" description="Acidic residues" evidence="1">
    <location>
        <begin position="707"/>
        <end position="719"/>
    </location>
</feature>
<feature type="region of interest" description="Disordered" evidence="1">
    <location>
        <begin position="549"/>
        <end position="721"/>
    </location>
</feature>
<feature type="region of interest" description="Disordered" evidence="1">
    <location>
        <begin position="257"/>
        <end position="286"/>
    </location>
</feature>
<feature type="compositionally biased region" description="Basic and acidic residues" evidence="1">
    <location>
        <begin position="925"/>
        <end position="935"/>
    </location>
</feature>
<feature type="region of interest" description="Disordered" evidence="1">
    <location>
        <begin position="919"/>
        <end position="969"/>
    </location>
</feature>
<feature type="region of interest" description="Disordered" evidence="1">
    <location>
        <begin position="1264"/>
        <end position="1289"/>
    </location>
</feature>